<evidence type="ECO:0000313" key="2">
    <source>
        <dbReference type="Proteomes" id="UP000746595"/>
    </source>
</evidence>
<protein>
    <submittedName>
        <fullName evidence="1">Uncharacterized protein</fullName>
    </submittedName>
</protein>
<comment type="caution">
    <text evidence="1">The sequence shown here is derived from an EMBL/GenBank/DDBJ whole genome shotgun (WGS) entry which is preliminary data.</text>
</comment>
<reference evidence="1 2" key="1">
    <citation type="submission" date="2020-04" db="EMBL/GenBank/DDBJ databases">
        <title>Paeniglutamicibacter sp. ANT13_2, a novel actinomycete isolated from sediment in Antarctica.</title>
        <authorList>
            <person name="Sakdapetsiri C."/>
            <person name="Pinyakong O."/>
        </authorList>
    </citation>
    <scope>NUCLEOTIDE SEQUENCE [LARGE SCALE GENOMIC DNA]</scope>
    <source>
        <strain evidence="1 2">ANT13_2</strain>
    </source>
</reference>
<dbReference type="Proteomes" id="UP000746595">
    <property type="component" value="Unassembled WGS sequence"/>
</dbReference>
<accession>A0ABX1G484</accession>
<dbReference type="EMBL" id="JAAWVT010000004">
    <property type="protein sequence ID" value="NKG21057.1"/>
    <property type="molecule type" value="Genomic_DNA"/>
</dbReference>
<keyword evidence="2" id="KW-1185">Reference proteome</keyword>
<proteinExistence type="predicted"/>
<sequence length="118" mass="12832">MDSETEARVIELKAEDRTAIALAFLEATPANGKYVLSGSPEAFIAVAVEYLHKASRAVEATAQAAADRAALEADAWELYTAAFPDDHPYPAFGRMPGHLAEAWLRVARKARERHGVKP</sequence>
<name>A0ABX1G484_9MICC</name>
<gene>
    <name evidence="1" type="ORF">HED64_10115</name>
</gene>
<organism evidence="1 2">
    <name type="scientific">Paeniglutamicibacter terrestris</name>
    <dbReference type="NCBI Taxonomy" id="2723403"/>
    <lineage>
        <taxon>Bacteria</taxon>
        <taxon>Bacillati</taxon>
        <taxon>Actinomycetota</taxon>
        <taxon>Actinomycetes</taxon>
        <taxon>Micrococcales</taxon>
        <taxon>Micrococcaceae</taxon>
        <taxon>Paeniglutamicibacter</taxon>
    </lineage>
</organism>
<dbReference type="RefSeq" id="WP_168151882.1">
    <property type="nucleotide sequence ID" value="NZ_JAAWVT010000004.1"/>
</dbReference>
<evidence type="ECO:0000313" key="1">
    <source>
        <dbReference type="EMBL" id="NKG21057.1"/>
    </source>
</evidence>